<dbReference type="InterPro" id="IPR013108">
    <property type="entry name" value="Amidohydro_3"/>
</dbReference>
<feature type="domain" description="Amidohydrolase 3" evidence="2">
    <location>
        <begin position="84"/>
        <end position="448"/>
    </location>
</feature>
<dbReference type="OrthoDB" id="5734927at2"/>
<dbReference type="InterPro" id="IPR033932">
    <property type="entry name" value="YtcJ-like"/>
</dbReference>
<gene>
    <name evidence="3" type="ORF">BST96_19140</name>
</gene>
<name>A0A1X9NQB6_9GAMM</name>
<dbReference type="CDD" id="cd01300">
    <property type="entry name" value="YtcJ_like"/>
    <property type="match status" value="1"/>
</dbReference>
<dbReference type="Pfam" id="PF07969">
    <property type="entry name" value="Amidohydro_3"/>
    <property type="match status" value="1"/>
</dbReference>
<dbReference type="SUPFAM" id="SSF51338">
    <property type="entry name" value="Composite domain of metallo-dependent hydrolases"/>
    <property type="match status" value="1"/>
</dbReference>
<dbReference type="EMBL" id="CP019343">
    <property type="protein sequence ID" value="ARN76023.1"/>
    <property type="molecule type" value="Genomic_DNA"/>
</dbReference>
<dbReference type="AlphaFoldDB" id="A0A1X9NQB6"/>
<evidence type="ECO:0000256" key="1">
    <source>
        <dbReference type="SAM" id="SignalP"/>
    </source>
</evidence>
<reference evidence="3 4" key="1">
    <citation type="submission" date="2016-11" db="EMBL/GenBank/DDBJ databases">
        <title>Trade-off between light-utilization and light-protection in marine flavobacteria.</title>
        <authorList>
            <person name="Kumagai Y."/>
        </authorList>
    </citation>
    <scope>NUCLEOTIDE SEQUENCE [LARGE SCALE GENOMIC DNA]</scope>
    <source>
        <strain evidence="3 4">NBRC 107125</strain>
    </source>
</reference>
<dbReference type="SUPFAM" id="SSF51556">
    <property type="entry name" value="Metallo-dependent hydrolases"/>
    <property type="match status" value="1"/>
</dbReference>
<dbReference type="GO" id="GO:0016810">
    <property type="term" value="F:hydrolase activity, acting on carbon-nitrogen (but not peptide) bonds"/>
    <property type="evidence" value="ECO:0007669"/>
    <property type="project" value="InterPro"/>
</dbReference>
<organism evidence="3 4">
    <name type="scientific">Oceanicoccus sagamiensis</name>
    <dbReference type="NCBI Taxonomy" id="716816"/>
    <lineage>
        <taxon>Bacteria</taxon>
        <taxon>Pseudomonadati</taxon>
        <taxon>Pseudomonadota</taxon>
        <taxon>Gammaproteobacteria</taxon>
        <taxon>Cellvibrionales</taxon>
        <taxon>Spongiibacteraceae</taxon>
        <taxon>Oceanicoccus</taxon>
    </lineage>
</organism>
<feature type="signal peptide" evidence="1">
    <location>
        <begin position="1"/>
        <end position="24"/>
    </location>
</feature>
<protein>
    <recommendedName>
        <fullName evidence="2">Amidohydrolase 3 domain-containing protein</fullName>
    </recommendedName>
</protein>
<keyword evidence="4" id="KW-1185">Reference proteome</keyword>
<evidence type="ECO:0000313" key="3">
    <source>
        <dbReference type="EMBL" id="ARN76023.1"/>
    </source>
</evidence>
<dbReference type="Gene3D" id="2.30.40.10">
    <property type="entry name" value="Urease, subunit C, domain 1"/>
    <property type="match status" value="1"/>
</dbReference>
<accession>A0A1X9NQB6</accession>
<dbReference type="Proteomes" id="UP000193450">
    <property type="component" value="Chromosome"/>
</dbReference>
<dbReference type="KEGG" id="osg:BST96_19140"/>
<evidence type="ECO:0000313" key="4">
    <source>
        <dbReference type="Proteomes" id="UP000193450"/>
    </source>
</evidence>
<dbReference type="InterPro" id="IPR011059">
    <property type="entry name" value="Metal-dep_hydrolase_composite"/>
</dbReference>
<dbReference type="PANTHER" id="PTHR22642:SF2">
    <property type="entry name" value="PROTEIN LONG AFTER FAR-RED 3"/>
    <property type="match status" value="1"/>
</dbReference>
<dbReference type="Gene3D" id="3.20.20.140">
    <property type="entry name" value="Metal-dependent hydrolases"/>
    <property type="match status" value="1"/>
</dbReference>
<dbReference type="PANTHER" id="PTHR22642">
    <property type="entry name" value="IMIDAZOLONEPROPIONASE"/>
    <property type="match status" value="1"/>
</dbReference>
<dbReference type="Gene3D" id="3.10.310.70">
    <property type="match status" value="1"/>
</dbReference>
<feature type="chain" id="PRO_5011987733" description="Amidohydrolase 3 domain-containing protein" evidence="1">
    <location>
        <begin position="25"/>
        <end position="473"/>
    </location>
</feature>
<evidence type="ECO:0000259" key="2">
    <source>
        <dbReference type="Pfam" id="PF07969"/>
    </source>
</evidence>
<sequence>MQLVLWFKRLVFVALVFMAGCNQSDNNTDVKNAMADAIYYNGKIITVDDQQPKAAVVAIQDGSIIYVGDMRGAKPLISPATRRIDLQGKTMIPGLVDAHGHVVVSGLQAASANLLPQPDGRANSFFQIINSLTDWLASDIGADFVANTGWLVGFGFDDSQLDEKVFPTAAVLDMVSEDKPVLIIHQSGHFAVLNRKALAMAGIDDCRKDIPGGIIRCEKDGKTPNGVLEENAFFTSLEVFQSSISDDFGLKLFDLGLQSFARFGYTTAQEGRAFAASVVTAETRAGQKHLPIDVALYVDYSAKSALDNSAYFSGSGYQQPAYQNGLRIAGLKMTLDGSPQGKTAWLTEPYFVPPQGQDKDYVGYPAMTAEQVNAEIMEAYAKDRQVLAHCNGDAAIDLYLDALAQAAEKYGVGDRRHVLIHGQTLRKDQIPRLKALGVIPSLFPMHTFYWGTGIKTRCWGLSALPIFRRRKMY</sequence>
<proteinExistence type="predicted"/>
<keyword evidence="1" id="KW-0732">Signal</keyword>
<dbReference type="InterPro" id="IPR032466">
    <property type="entry name" value="Metal_Hydrolase"/>
</dbReference>
<dbReference type="STRING" id="716816.BST96_19140"/>